<feature type="region of interest" description="Disordered" evidence="3">
    <location>
        <begin position="895"/>
        <end position="927"/>
    </location>
</feature>
<dbReference type="PROSITE" id="PS50961">
    <property type="entry name" value="HTH_LA"/>
    <property type="match status" value="1"/>
</dbReference>
<dbReference type="OrthoDB" id="340227at2759"/>
<feature type="compositionally biased region" description="Polar residues" evidence="3">
    <location>
        <begin position="170"/>
        <end position="191"/>
    </location>
</feature>
<dbReference type="Pfam" id="PF21071">
    <property type="entry name" value="LARP1_HEAT"/>
    <property type="match status" value="1"/>
</dbReference>
<dbReference type="Pfam" id="PF05383">
    <property type="entry name" value="La"/>
    <property type="match status" value="1"/>
</dbReference>
<feature type="compositionally biased region" description="Basic and acidic residues" evidence="3">
    <location>
        <begin position="132"/>
        <end position="144"/>
    </location>
</feature>
<dbReference type="InterPro" id="IPR006607">
    <property type="entry name" value="DM15"/>
</dbReference>
<evidence type="ECO:0000256" key="1">
    <source>
        <dbReference type="ARBA" id="ARBA00022884"/>
    </source>
</evidence>
<feature type="compositionally biased region" description="Basic and acidic residues" evidence="3">
    <location>
        <begin position="513"/>
        <end position="537"/>
    </location>
</feature>
<feature type="compositionally biased region" description="Basic and acidic residues" evidence="3">
    <location>
        <begin position="811"/>
        <end position="824"/>
    </location>
</feature>
<dbReference type="InterPro" id="IPR045180">
    <property type="entry name" value="La_dom_prot"/>
</dbReference>
<evidence type="ECO:0000313" key="5">
    <source>
        <dbReference type="EMBL" id="PSK55308.1"/>
    </source>
</evidence>
<dbReference type="CDD" id="cd07323">
    <property type="entry name" value="LAM"/>
    <property type="match status" value="1"/>
</dbReference>
<keyword evidence="1 2" id="KW-0694">RNA-binding</keyword>
<dbReference type="AlphaFoldDB" id="A0A2P8A4E9"/>
<feature type="compositionally biased region" description="Low complexity" evidence="3">
    <location>
        <begin position="54"/>
        <end position="68"/>
    </location>
</feature>
<reference evidence="5 6" key="1">
    <citation type="submission" date="2017-05" db="EMBL/GenBank/DDBJ databases">
        <title>Draft genome sequence of Elsinoe australis.</title>
        <authorList>
            <person name="Cheng Q."/>
        </authorList>
    </citation>
    <scope>NUCLEOTIDE SEQUENCE [LARGE SCALE GENOMIC DNA]</scope>
    <source>
        <strain evidence="5 6">NL1</strain>
    </source>
</reference>
<name>A0A2P8A4E9_9PEZI</name>
<keyword evidence="6" id="KW-1185">Reference proteome</keyword>
<proteinExistence type="predicted"/>
<dbReference type="SMART" id="SM00684">
    <property type="entry name" value="DM15"/>
    <property type="match status" value="2"/>
</dbReference>
<feature type="compositionally biased region" description="Polar residues" evidence="3">
    <location>
        <begin position="895"/>
        <end position="920"/>
    </location>
</feature>
<evidence type="ECO:0000313" key="6">
    <source>
        <dbReference type="Proteomes" id="UP000243723"/>
    </source>
</evidence>
<sequence length="1095" mass="118661">MASYAAIAKGRSASAPSTKPSSAGASGTTTPASTSVPELTPGTNWADDVESKDSAQSASQASTDISSAPSAQAKSNEKPRTDAKPPKESKQPNQAGGNETKDTPASAETSSEEKASAAQNGEKPASEEQGAEVEKKDEAEEKAPPKPVYTEAKPPAVNIWAQRAAEQKAKTVQPSATIPQSATQSNHLSNNDSDRGKFDNRRRSEQAFGRDNKRGDVPGRPRDDFRGSKGRREVRADEGTNRRAPVKPRDRASSEVLPPSVSSEVAWPKPTDSAIEEEKKKPNDEKDRAATGGKPHGKTEWKSIPFTPTAVFETRLEGKPSIRMGKGSGRPAPAGAVRGPQQGSPSAEGQRSGARVPSLPNGDHKGPAAANAAKAEREVMPAPPAKTSTEGEAGNTTGNTSSSDASAPLQNGISPSKESSESNAAATSADQSDLNGRAIPFAHRTSPRQNDTQTRRPPHDTPNRQSSGTQTNGESNPKKLPIPSSHPQDLALTSLGNAGTSVEQNAQTPRSAYSERRSEPHLYENGREHGSFREGKRGGRKGGRGAFNNSFTSPNPYAAGYGDFPGGQLPLSPTGNFFPGRGGSHGGRGYRNQGHRSQSIPLDAYGRPAAGYPGYPMMQPMQPYMGDYYGPYSAGPYPVHPSAEREMQTMAARGQMEYYFSIDNLLKDIFLRKQMDSQGWIFLQVIAQFNRMKQMTTDYETLKSACLQSVEVEIRIGEDGKERVRKARDWEQWVLPKEDRDPAAQTDGPSNLRRPSPVRNQFFEQQQGFPQSPGAMGGRRGDFHMQDAAAAPTFFPGSMDPRFADFQPAAEESRGRQVKPHRDSTASPLTNGLGAAPEDGEPDRFPVQQIEELTVVVRKHDVRPAPHNANTRTFSNGSIDTRNIMEEVMRGEAQPATSLTNGTSNHSEHQTPLSPSSAQPNGPVEQEGNSLSLFWVKDQNDPVDSTGLPVGTTHELYSILRSKALAQREAAATGTCPYDLDVLYQFWSHFLIRNFNSQMYYEFKTLAAEDASQRHNDVGMSNLIKYYSEALASQIGIRENIARDYAELIKLETSKSSRPAFGQLHASWRSGSLNLKNRKKLGDFLDETLKAELDS</sequence>
<feature type="compositionally biased region" description="Basic and acidic residues" evidence="3">
    <location>
        <begin position="75"/>
        <end position="90"/>
    </location>
</feature>
<feature type="compositionally biased region" description="Low complexity" evidence="3">
    <location>
        <begin position="12"/>
        <end position="35"/>
    </location>
</feature>
<dbReference type="InterPro" id="IPR036388">
    <property type="entry name" value="WH-like_DNA-bd_sf"/>
</dbReference>
<dbReference type="PANTHER" id="PTHR22792:SF132">
    <property type="entry name" value="LA-RELATED PROTEIN 1"/>
    <property type="match status" value="1"/>
</dbReference>
<dbReference type="SUPFAM" id="SSF46785">
    <property type="entry name" value="Winged helix' DNA-binding domain"/>
    <property type="match status" value="1"/>
</dbReference>
<evidence type="ECO:0000256" key="3">
    <source>
        <dbReference type="SAM" id="MobiDB-lite"/>
    </source>
</evidence>
<feature type="region of interest" description="Disordered" evidence="3">
    <location>
        <begin position="736"/>
        <end position="756"/>
    </location>
</feature>
<feature type="compositionally biased region" description="Low complexity" evidence="3">
    <location>
        <begin position="414"/>
        <end position="429"/>
    </location>
</feature>
<dbReference type="InterPro" id="IPR006630">
    <property type="entry name" value="La_HTH"/>
</dbReference>
<feature type="domain" description="HTH La-type RNA-binding" evidence="4">
    <location>
        <begin position="642"/>
        <end position="733"/>
    </location>
</feature>
<dbReference type="STRING" id="40998.A0A2P8A4E9"/>
<comment type="caution">
    <text evidence="5">The sequence shown here is derived from an EMBL/GenBank/DDBJ whole genome shotgun (WGS) entry which is preliminary data.</text>
</comment>
<feature type="compositionally biased region" description="Basic and acidic residues" evidence="3">
    <location>
        <begin position="276"/>
        <end position="289"/>
    </location>
</feature>
<dbReference type="GO" id="GO:0045727">
    <property type="term" value="P:positive regulation of translation"/>
    <property type="evidence" value="ECO:0007669"/>
    <property type="project" value="TreeGrafter"/>
</dbReference>
<evidence type="ECO:0000256" key="2">
    <source>
        <dbReference type="PROSITE-ProRule" id="PRU00332"/>
    </source>
</evidence>
<protein>
    <submittedName>
        <fullName evidence="5">La-related protein 1</fullName>
    </submittedName>
</protein>
<feature type="compositionally biased region" description="Basic and acidic residues" evidence="3">
    <location>
        <begin position="192"/>
        <end position="253"/>
    </location>
</feature>
<feature type="compositionally biased region" description="Low complexity" evidence="3">
    <location>
        <begin position="254"/>
        <end position="265"/>
    </location>
</feature>
<dbReference type="InterPro" id="IPR036390">
    <property type="entry name" value="WH_DNA-bd_sf"/>
</dbReference>
<feature type="compositionally biased region" description="Polar residues" evidence="3">
    <location>
        <begin position="494"/>
        <end position="511"/>
    </location>
</feature>
<gene>
    <name evidence="5" type="ORF">B9Z65_2697</name>
</gene>
<feature type="compositionally biased region" description="Low complexity" evidence="3">
    <location>
        <begin position="387"/>
        <end position="407"/>
    </location>
</feature>
<feature type="region of interest" description="Disordered" evidence="3">
    <location>
        <begin position="1"/>
        <end position="551"/>
    </location>
</feature>
<feature type="compositionally biased region" description="Basic and acidic residues" evidence="3">
    <location>
        <begin position="453"/>
        <end position="462"/>
    </location>
</feature>
<dbReference type="GO" id="GO:0048255">
    <property type="term" value="P:mRNA stabilization"/>
    <property type="evidence" value="ECO:0007669"/>
    <property type="project" value="InterPro"/>
</dbReference>
<dbReference type="Proteomes" id="UP000243723">
    <property type="component" value="Unassembled WGS sequence"/>
</dbReference>
<accession>A0A2P8A4E9</accession>
<evidence type="ECO:0000259" key="4">
    <source>
        <dbReference type="PROSITE" id="PS50961"/>
    </source>
</evidence>
<dbReference type="EMBL" id="NHZQ01000067">
    <property type="protein sequence ID" value="PSK55308.1"/>
    <property type="molecule type" value="Genomic_DNA"/>
</dbReference>
<dbReference type="PANTHER" id="PTHR22792">
    <property type="entry name" value="LUPUS LA PROTEIN-RELATED"/>
    <property type="match status" value="1"/>
</dbReference>
<dbReference type="Gene3D" id="1.10.10.10">
    <property type="entry name" value="Winged helix-like DNA-binding domain superfamily/Winged helix DNA-binding domain"/>
    <property type="match status" value="1"/>
</dbReference>
<feature type="region of interest" description="Disordered" evidence="3">
    <location>
        <begin position="809"/>
        <end position="842"/>
    </location>
</feature>
<dbReference type="GO" id="GO:0000339">
    <property type="term" value="F:RNA cap binding"/>
    <property type="evidence" value="ECO:0007669"/>
    <property type="project" value="InterPro"/>
</dbReference>
<dbReference type="GO" id="GO:0005829">
    <property type="term" value="C:cytosol"/>
    <property type="evidence" value="ECO:0007669"/>
    <property type="project" value="TreeGrafter"/>
</dbReference>
<organism evidence="5 6">
    <name type="scientific">Elsinoe australis</name>
    <dbReference type="NCBI Taxonomy" id="40998"/>
    <lineage>
        <taxon>Eukaryota</taxon>
        <taxon>Fungi</taxon>
        <taxon>Dikarya</taxon>
        <taxon>Ascomycota</taxon>
        <taxon>Pezizomycotina</taxon>
        <taxon>Dothideomycetes</taxon>
        <taxon>Dothideomycetidae</taxon>
        <taxon>Myriangiales</taxon>
        <taxon>Elsinoaceae</taxon>
        <taxon>Elsinoe</taxon>
    </lineage>
</organism>
<feature type="compositionally biased region" description="Polar residues" evidence="3">
    <location>
        <begin position="463"/>
        <end position="475"/>
    </location>
</feature>
<dbReference type="GO" id="GO:0010494">
    <property type="term" value="C:cytoplasmic stress granule"/>
    <property type="evidence" value="ECO:0007669"/>
    <property type="project" value="TreeGrafter"/>
</dbReference>
<dbReference type="SMART" id="SM00715">
    <property type="entry name" value="LA"/>
    <property type="match status" value="1"/>
</dbReference>